<evidence type="ECO:0000313" key="3">
    <source>
        <dbReference type="Proteomes" id="UP001152803"/>
    </source>
</evidence>
<dbReference type="OrthoDB" id="10608600at2759"/>
<dbReference type="AlphaFoldDB" id="A0A9Q1DGF5"/>
<organism evidence="2 3">
    <name type="scientific">Conger conger</name>
    <name type="common">Conger eel</name>
    <name type="synonym">Muraena conger</name>
    <dbReference type="NCBI Taxonomy" id="82655"/>
    <lineage>
        <taxon>Eukaryota</taxon>
        <taxon>Metazoa</taxon>
        <taxon>Chordata</taxon>
        <taxon>Craniata</taxon>
        <taxon>Vertebrata</taxon>
        <taxon>Euteleostomi</taxon>
        <taxon>Actinopterygii</taxon>
        <taxon>Neopterygii</taxon>
        <taxon>Teleostei</taxon>
        <taxon>Anguilliformes</taxon>
        <taxon>Congridae</taxon>
        <taxon>Conger</taxon>
    </lineage>
</organism>
<protein>
    <submittedName>
        <fullName evidence="2">Uncharacterized protein</fullName>
    </submittedName>
</protein>
<keyword evidence="3" id="KW-1185">Reference proteome</keyword>
<name>A0A9Q1DGF5_CONCO</name>
<evidence type="ECO:0000313" key="2">
    <source>
        <dbReference type="EMBL" id="KAJ8269209.1"/>
    </source>
</evidence>
<sequence length="269" mass="28705">MTAATRPPNQRDPDSHGAGECHPWWQGCTEELRASLADGNRERRGQTGSERETSDVTLVHGPWGPFFPRTHSACPAVAECQGGAGHFGLSGTDLVCSGGRGPVCALCYARLLHAQSDREILKHPLIAGFRSPDASTWGDGWAEVIASFGGSEFTAAPDPERGGRTKGNLGRRAALPLPAAWKTAPVRSQNLERQKQEGEFKEADASVDVPLAEDWVLPVRTWDLGVGGSGGQEGRMQVLQIVKELVSPSRRRAAARHGGSSQAIFAAVL</sequence>
<comment type="caution">
    <text evidence="2">The sequence shown here is derived from an EMBL/GenBank/DDBJ whole genome shotgun (WGS) entry which is preliminary data.</text>
</comment>
<accession>A0A9Q1DGF5</accession>
<reference evidence="2" key="1">
    <citation type="journal article" date="2023" name="Science">
        <title>Genome structures resolve the early diversification of teleost fishes.</title>
        <authorList>
            <person name="Parey E."/>
            <person name="Louis A."/>
            <person name="Montfort J."/>
            <person name="Bouchez O."/>
            <person name="Roques C."/>
            <person name="Iampietro C."/>
            <person name="Lluch J."/>
            <person name="Castinel A."/>
            <person name="Donnadieu C."/>
            <person name="Desvignes T."/>
            <person name="Floi Bucao C."/>
            <person name="Jouanno E."/>
            <person name="Wen M."/>
            <person name="Mejri S."/>
            <person name="Dirks R."/>
            <person name="Jansen H."/>
            <person name="Henkel C."/>
            <person name="Chen W.J."/>
            <person name="Zahm M."/>
            <person name="Cabau C."/>
            <person name="Klopp C."/>
            <person name="Thompson A.W."/>
            <person name="Robinson-Rechavi M."/>
            <person name="Braasch I."/>
            <person name="Lecointre G."/>
            <person name="Bobe J."/>
            <person name="Postlethwait J.H."/>
            <person name="Berthelot C."/>
            <person name="Roest Crollius H."/>
            <person name="Guiguen Y."/>
        </authorList>
    </citation>
    <scope>NUCLEOTIDE SEQUENCE</scope>
    <source>
        <strain evidence="2">Concon-B</strain>
    </source>
</reference>
<feature type="compositionally biased region" description="Basic and acidic residues" evidence="1">
    <location>
        <begin position="39"/>
        <end position="54"/>
    </location>
</feature>
<gene>
    <name evidence="2" type="ORF">COCON_G00118160</name>
</gene>
<dbReference type="EMBL" id="JAFJMO010000008">
    <property type="protein sequence ID" value="KAJ8269209.1"/>
    <property type="molecule type" value="Genomic_DNA"/>
</dbReference>
<proteinExistence type="predicted"/>
<feature type="region of interest" description="Disordered" evidence="1">
    <location>
        <begin position="1"/>
        <end position="22"/>
    </location>
</feature>
<dbReference type="Proteomes" id="UP001152803">
    <property type="component" value="Unassembled WGS sequence"/>
</dbReference>
<feature type="compositionally biased region" description="Basic and acidic residues" evidence="1">
    <location>
        <begin position="9"/>
        <end position="19"/>
    </location>
</feature>
<feature type="region of interest" description="Disordered" evidence="1">
    <location>
        <begin position="36"/>
        <end position="57"/>
    </location>
</feature>
<evidence type="ECO:0000256" key="1">
    <source>
        <dbReference type="SAM" id="MobiDB-lite"/>
    </source>
</evidence>